<feature type="chain" id="PRO_5007372127" description="Transporter" evidence="1">
    <location>
        <begin position="28"/>
        <end position="165"/>
    </location>
</feature>
<proteinExistence type="predicted"/>
<evidence type="ECO:0008006" key="4">
    <source>
        <dbReference type="Google" id="ProtNLM"/>
    </source>
</evidence>
<keyword evidence="1" id="KW-0732">Signal</keyword>
<gene>
    <name evidence="2" type="ORF">BG61_31630</name>
</gene>
<evidence type="ECO:0000313" key="2">
    <source>
        <dbReference type="EMBL" id="KDR39549.1"/>
    </source>
</evidence>
<keyword evidence="3" id="KW-1185">Reference proteome</keyword>
<dbReference type="RefSeq" id="WP_035937010.1">
    <property type="nucleotide sequence ID" value="NZ_CADFFX010000030.1"/>
</dbReference>
<name>A0A069PI30_9BURK</name>
<reference evidence="2 3" key="1">
    <citation type="submission" date="2014-03" db="EMBL/GenBank/DDBJ databases">
        <title>Draft Genome Sequences of Four Burkholderia Strains.</title>
        <authorList>
            <person name="Liu X.Y."/>
            <person name="Li C.X."/>
            <person name="Xu J.H."/>
        </authorList>
    </citation>
    <scope>NUCLEOTIDE SEQUENCE [LARGE SCALE GENOMIC DNA]</scope>
    <source>
        <strain evidence="2 3">DSM 50014</strain>
    </source>
</reference>
<dbReference type="AlphaFoldDB" id="A0A069PI30"/>
<organism evidence="2 3">
    <name type="scientific">Caballeronia glathei</name>
    <dbReference type="NCBI Taxonomy" id="60547"/>
    <lineage>
        <taxon>Bacteria</taxon>
        <taxon>Pseudomonadati</taxon>
        <taxon>Pseudomonadota</taxon>
        <taxon>Betaproteobacteria</taxon>
        <taxon>Burkholderiales</taxon>
        <taxon>Burkholderiaceae</taxon>
        <taxon>Caballeronia</taxon>
    </lineage>
</organism>
<protein>
    <recommendedName>
        <fullName evidence="4">Transporter</fullName>
    </recommendedName>
</protein>
<comment type="caution">
    <text evidence="2">The sequence shown here is derived from an EMBL/GenBank/DDBJ whole genome shotgun (WGS) entry which is preliminary data.</text>
</comment>
<accession>A0A069PI30</accession>
<dbReference type="Proteomes" id="UP000027466">
    <property type="component" value="Unassembled WGS sequence"/>
</dbReference>
<feature type="signal peptide" evidence="1">
    <location>
        <begin position="1"/>
        <end position="27"/>
    </location>
</feature>
<evidence type="ECO:0000256" key="1">
    <source>
        <dbReference type="SAM" id="SignalP"/>
    </source>
</evidence>
<evidence type="ECO:0000313" key="3">
    <source>
        <dbReference type="Proteomes" id="UP000027466"/>
    </source>
</evidence>
<sequence length="165" mass="16549">MKSRFLSLFGCALLVAASVVVSPGVSAAPGASRIEGETAVQIGGTVSSVNLATRTVMIADAQGAISSVQVGQDVPNLDRLANGTRVTASTMRGVTLTILAKGALAANNTPVAEVVRADDRSGVITLKDAQGGQLVVRVREPLMAAGIAAGTRVAVEFAALTAAAH</sequence>
<dbReference type="EMBL" id="JFHC01000057">
    <property type="protein sequence ID" value="KDR39549.1"/>
    <property type="molecule type" value="Genomic_DNA"/>
</dbReference>